<evidence type="ECO:0000313" key="4">
    <source>
        <dbReference type="Proteomes" id="UP001183585"/>
    </source>
</evidence>
<dbReference type="PROSITE" id="PS50005">
    <property type="entry name" value="TPR"/>
    <property type="match status" value="1"/>
</dbReference>
<feature type="transmembrane region" description="Helical" evidence="2">
    <location>
        <begin position="307"/>
        <end position="327"/>
    </location>
</feature>
<dbReference type="Proteomes" id="UP001183585">
    <property type="component" value="Unassembled WGS sequence"/>
</dbReference>
<dbReference type="Pfam" id="PF14559">
    <property type="entry name" value="TPR_19"/>
    <property type="match status" value="1"/>
</dbReference>
<dbReference type="Pfam" id="PF13432">
    <property type="entry name" value="TPR_16"/>
    <property type="match status" value="1"/>
</dbReference>
<keyword evidence="2" id="KW-0812">Transmembrane</keyword>
<keyword evidence="4" id="KW-1185">Reference proteome</keyword>
<evidence type="ECO:0000256" key="1">
    <source>
        <dbReference type="PROSITE-ProRule" id="PRU00339"/>
    </source>
</evidence>
<feature type="transmembrane region" description="Helical" evidence="2">
    <location>
        <begin position="241"/>
        <end position="259"/>
    </location>
</feature>
<feature type="transmembrane region" description="Helical" evidence="2">
    <location>
        <begin position="333"/>
        <end position="354"/>
    </location>
</feature>
<evidence type="ECO:0000256" key="2">
    <source>
        <dbReference type="SAM" id="Phobius"/>
    </source>
</evidence>
<organism evidence="3 4">
    <name type="scientific">Promicromonospora iranensis</name>
    <dbReference type="NCBI Taxonomy" id="1105144"/>
    <lineage>
        <taxon>Bacteria</taxon>
        <taxon>Bacillati</taxon>
        <taxon>Actinomycetota</taxon>
        <taxon>Actinomycetes</taxon>
        <taxon>Micrococcales</taxon>
        <taxon>Promicromonosporaceae</taxon>
        <taxon>Promicromonospora</taxon>
    </lineage>
</organism>
<dbReference type="InterPro" id="IPR052384">
    <property type="entry name" value="TMTC_O-mannosyltransferase"/>
</dbReference>
<dbReference type="InterPro" id="IPR011990">
    <property type="entry name" value="TPR-like_helical_dom_sf"/>
</dbReference>
<protein>
    <submittedName>
        <fullName evidence="3">Tetratricopeptide (TPR) repeat protein</fullName>
    </submittedName>
</protein>
<dbReference type="PANTHER" id="PTHR44216:SF3">
    <property type="entry name" value="PROTEIN O-MANNOSYL-TRANSFERASE TMTC2"/>
    <property type="match status" value="1"/>
</dbReference>
<evidence type="ECO:0000313" key="3">
    <source>
        <dbReference type="EMBL" id="MDR7381769.1"/>
    </source>
</evidence>
<comment type="caution">
    <text evidence="3">The sequence shown here is derived from an EMBL/GenBank/DDBJ whole genome shotgun (WGS) entry which is preliminary data.</text>
</comment>
<sequence>MNETAVAAERRGLALLELGRGREAEQQFRAALAATPDDPDLLAHLAHALLQQDRHQEAHDVSRAAVGAAPEHVMAYSILSASLAGLDRLAEARDAIRRALALAPHFAGLHVQEARVLLAQELPAEALVSIARARSLHPEDSDAAAVQAAALYDTKRFGEADAAVCEALRLDPENVVAHRVQGLLALRRGGGSPAVQAHRTALRLSPTDSGAREGLAFSLKSRNPLYGLLLRYSMWLQAQPRALRVGMVFLPLILIRLLRPFDDELWATALITLVLAYVVLSWSLEPLMNTVLLLSRDRHVLGRPERLATYAFLGFAGAAVVVLTVGLTGSFPFFPTLAPALGLWAMALGSAHTVKAGRVKVLTIGGGLAAALSSVAFVGTVAGVGGLGIAVMAVLLGGVAALWFTAFA</sequence>
<gene>
    <name evidence="3" type="ORF">J2S48_001284</name>
</gene>
<feature type="transmembrane region" description="Helical" evidence="2">
    <location>
        <begin position="361"/>
        <end position="381"/>
    </location>
</feature>
<dbReference type="SUPFAM" id="SSF48452">
    <property type="entry name" value="TPR-like"/>
    <property type="match status" value="1"/>
</dbReference>
<reference evidence="3 4" key="1">
    <citation type="submission" date="2023-07" db="EMBL/GenBank/DDBJ databases">
        <title>Sequencing the genomes of 1000 actinobacteria strains.</title>
        <authorList>
            <person name="Klenk H.-P."/>
        </authorList>
    </citation>
    <scope>NUCLEOTIDE SEQUENCE [LARGE SCALE GENOMIC DNA]</scope>
    <source>
        <strain evidence="3 4">DSM 45554</strain>
    </source>
</reference>
<dbReference type="EMBL" id="JAVDYE010000001">
    <property type="protein sequence ID" value="MDR7381769.1"/>
    <property type="molecule type" value="Genomic_DNA"/>
</dbReference>
<keyword evidence="2" id="KW-1133">Transmembrane helix</keyword>
<keyword evidence="1" id="KW-0802">TPR repeat</keyword>
<dbReference type="InterPro" id="IPR019734">
    <property type="entry name" value="TPR_rpt"/>
</dbReference>
<dbReference type="Gene3D" id="1.25.40.10">
    <property type="entry name" value="Tetratricopeptide repeat domain"/>
    <property type="match status" value="2"/>
</dbReference>
<feature type="transmembrane region" description="Helical" evidence="2">
    <location>
        <begin position="387"/>
        <end position="407"/>
    </location>
</feature>
<name>A0ABU2CKA3_9MICO</name>
<feature type="repeat" description="TPR" evidence="1">
    <location>
        <begin position="5"/>
        <end position="38"/>
    </location>
</feature>
<dbReference type="RefSeq" id="WP_274995524.1">
    <property type="nucleotide sequence ID" value="NZ_JAJQQP010000010.1"/>
</dbReference>
<accession>A0ABU2CKA3</accession>
<feature type="transmembrane region" description="Helical" evidence="2">
    <location>
        <begin position="265"/>
        <end position="287"/>
    </location>
</feature>
<dbReference type="SMART" id="SM00028">
    <property type="entry name" value="TPR"/>
    <property type="match status" value="6"/>
</dbReference>
<proteinExistence type="predicted"/>
<dbReference type="PANTHER" id="PTHR44216">
    <property type="entry name" value="PROTEIN O-MANNOSYL-TRANSFERASE TMTC2"/>
    <property type="match status" value="1"/>
</dbReference>
<keyword evidence="2" id="KW-0472">Membrane</keyword>